<dbReference type="GO" id="GO:0071763">
    <property type="term" value="P:nuclear membrane organization"/>
    <property type="evidence" value="ECO:0007669"/>
    <property type="project" value="TreeGrafter"/>
</dbReference>
<protein>
    <recommendedName>
        <fullName evidence="12">Sister chromatid separation protein-like protein</fullName>
    </recommendedName>
</protein>
<dbReference type="GO" id="GO:0003682">
    <property type="term" value="F:chromatin binding"/>
    <property type="evidence" value="ECO:0007669"/>
    <property type="project" value="InterPro"/>
</dbReference>
<proteinExistence type="predicted"/>
<keyword evidence="3" id="KW-0812">Transmembrane</keyword>
<organism evidence="10 11">
    <name type="scientific">Saccharata proteae CBS 121410</name>
    <dbReference type="NCBI Taxonomy" id="1314787"/>
    <lineage>
        <taxon>Eukaryota</taxon>
        <taxon>Fungi</taxon>
        <taxon>Dikarya</taxon>
        <taxon>Ascomycota</taxon>
        <taxon>Pezizomycotina</taxon>
        <taxon>Dothideomycetes</taxon>
        <taxon>Dothideomycetes incertae sedis</taxon>
        <taxon>Botryosphaeriales</taxon>
        <taxon>Saccharataceae</taxon>
        <taxon>Saccharata</taxon>
    </lineage>
</organism>
<dbReference type="GO" id="GO:0005637">
    <property type="term" value="C:nuclear inner membrane"/>
    <property type="evidence" value="ECO:0007669"/>
    <property type="project" value="UniProtKB-SubCell"/>
</dbReference>
<feature type="region of interest" description="Disordered" evidence="7">
    <location>
        <begin position="662"/>
        <end position="714"/>
    </location>
</feature>
<dbReference type="CDD" id="cd12935">
    <property type="entry name" value="LEM_like"/>
    <property type="match status" value="1"/>
</dbReference>
<dbReference type="InterPro" id="IPR044780">
    <property type="entry name" value="Heh2/Src1"/>
</dbReference>
<evidence type="ECO:0000256" key="4">
    <source>
        <dbReference type="ARBA" id="ARBA00022989"/>
    </source>
</evidence>
<dbReference type="Gene3D" id="1.10.10.1180">
    <property type="entry name" value="MAN1, winged-helix domain"/>
    <property type="match status" value="1"/>
</dbReference>
<feature type="compositionally biased region" description="Basic and acidic residues" evidence="7">
    <location>
        <begin position="199"/>
        <end position="240"/>
    </location>
</feature>
<keyword evidence="5" id="KW-0472">Membrane</keyword>
<dbReference type="InterPro" id="IPR018996">
    <property type="entry name" value="Man1/Src1-like_C"/>
</dbReference>
<evidence type="ECO:0000259" key="9">
    <source>
        <dbReference type="Pfam" id="PF12949"/>
    </source>
</evidence>
<feature type="domain" description="HeH/LEM" evidence="9">
    <location>
        <begin position="17"/>
        <end position="51"/>
    </location>
</feature>
<evidence type="ECO:0000256" key="3">
    <source>
        <dbReference type="ARBA" id="ARBA00022692"/>
    </source>
</evidence>
<keyword evidence="11" id="KW-1185">Reference proteome</keyword>
<feature type="compositionally biased region" description="Polar residues" evidence="7">
    <location>
        <begin position="182"/>
        <end position="195"/>
    </location>
</feature>
<feature type="region of interest" description="Disordered" evidence="7">
    <location>
        <begin position="62"/>
        <end position="271"/>
    </location>
</feature>
<dbReference type="InterPro" id="IPR041885">
    <property type="entry name" value="MAN1_winged_helix_dom"/>
</dbReference>
<dbReference type="Pfam" id="PF12949">
    <property type="entry name" value="HeH"/>
    <property type="match status" value="1"/>
</dbReference>
<feature type="compositionally biased region" description="Basic and acidic residues" evidence="7">
    <location>
        <begin position="699"/>
        <end position="714"/>
    </location>
</feature>
<evidence type="ECO:0000313" key="11">
    <source>
        <dbReference type="Proteomes" id="UP000799776"/>
    </source>
</evidence>
<dbReference type="InterPro" id="IPR011015">
    <property type="entry name" value="LEM/LEM-like_dom_sf"/>
</dbReference>
<accession>A0A9P4M176</accession>
<comment type="subcellular location">
    <subcellularLocation>
        <location evidence="1">Nucleus inner membrane</location>
    </subcellularLocation>
</comment>
<dbReference type="Proteomes" id="UP000799776">
    <property type="component" value="Unassembled WGS sequence"/>
</dbReference>
<dbReference type="Pfam" id="PF09402">
    <property type="entry name" value="MSC"/>
    <property type="match status" value="1"/>
</dbReference>
<evidence type="ECO:0000259" key="8">
    <source>
        <dbReference type="Pfam" id="PF09402"/>
    </source>
</evidence>
<comment type="caution">
    <text evidence="10">The sequence shown here is derived from an EMBL/GenBank/DDBJ whole genome shotgun (WGS) entry which is preliminary data.</text>
</comment>
<gene>
    <name evidence="10" type="ORF">K490DRAFT_39803</name>
</gene>
<dbReference type="Gene3D" id="1.10.720.40">
    <property type="match status" value="1"/>
</dbReference>
<dbReference type="AlphaFoldDB" id="A0A9P4M176"/>
<evidence type="ECO:0000256" key="2">
    <source>
        <dbReference type="ARBA" id="ARBA00022553"/>
    </source>
</evidence>
<evidence type="ECO:0000256" key="1">
    <source>
        <dbReference type="ARBA" id="ARBA00004540"/>
    </source>
</evidence>
<dbReference type="PANTHER" id="PTHR47808">
    <property type="entry name" value="INNER NUCLEAR MEMBRANE PROTEIN HEH2-RELATED"/>
    <property type="match status" value="1"/>
</dbReference>
<evidence type="ECO:0000256" key="5">
    <source>
        <dbReference type="ARBA" id="ARBA00023136"/>
    </source>
</evidence>
<dbReference type="PANTHER" id="PTHR47808:SF2">
    <property type="entry name" value="LEM DOMAIN-CONTAINING PROTEIN 2"/>
    <property type="match status" value="1"/>
</dbReference>
<keyword evidence="2" id="KW-0597">Phosphoprotein</keyword>
<evidence type="ECO:0000313" key="10">
    <source>
        <dbReference type="EMBL" id="KAF2088618.1"/>
    </source>
</evidence>
<sequence length="714" mass="80370">MSAPDPELYYLEPDFDPSSLTVPRLRSILLQHDVNYPSAAKKPDLVALFRQHVAPKRRKILNAQRNTVRSAEGIVDMPSSRENSVATESTEDTEESQDEVAPIRAPSTVRRSSRRTRSSVSADPDLDATPVPKTSKTPRTSSKHARPSETPGYDVEERPSTRRTRPSVTPSVKPEERDDESPFTQDNPFQRSSPQYVEPKSERRRQTLSSELKDRERRRSSRRRTDISQEERHERQDDRVVVPSSKTFSPPKTRKSRAPSYPAEAPAQEFSDDETIAGEEFTPEESMELVRARAMEGKSDILPPRRRVAKKSSNVPKSAAMTALLALLGGAATLWRQEKINVGYCGIEKPTMEINGVKLPEWIEPIRPQCELCPPHAYCYPDLEAQCEKGFVLTHHPLSLNGLIPLAPTCEPDSEKLKKVKQVADRGVETLRKKNADYECGYLDGEGKQTKTPEIYEEELKQTLDSARKARGKSISQEEFDDIFAQAMGDIVSRDEVIIKVEQSNTTTHRLLHSTSLAKLPLSCTVRRSVRLAIAEHFGQLVTVLALIIAVLYARWQFTSSRDMEARAKQLASKVFDRLALQSELHSENPRAYPEPFISMVALRDDILRGEWSTSSRKKLWNRVQSKVEQNLNVRSVVRENRSGDVSKVWEWVGVQQLESGWGSATRKRSPSPVDVNARIGQRDGSPGGQGGGYSRDSSGLREMKAWDEGRPVC</sequence>
<keyword evidence="4" id="KW-1133">Transmembrane helix</keyword>
<dbReference type="InterPro" id="IPR025856">
    <property type="entry name" value="HeH/LEM_domain"/>
</dbReference>
<name>A0A9P4M176_9PEZI</name>
<dbReference type="GO" id="GO:0005783">
    <property type="term" value="C:endoplasmic reticulum"/>
    <property type="evidence" value="ECO:0007669"/>
    <property type="project" value="TreeGrafter"/>
</dbReference>
<dbReference type="OrthoDB" id="2503928at2759"/>
<dbReference type="EMBL" id="ML978716">
    <property type="protein sequence ID" value="KAF2088618.1"/>
    <property type="molecule type" value="Genomic_DNA"/>
</dbReference>
<evidence type="ECO:0000256" key="6">
    <source>
        <dbReference type="ARBA" id="ARBA00023242"/>
    </source>
</evidence>
<feature type="domain" description="Man1/Src1-like C-terminal" evidence="8">
    <location>
        <begin position="324"/>
        <end position="654"/>
    </location>
</feature>
<reference evidence="10" key="1">
    <citation type="journal article" date="2020" name="Stud. Mycol.">
        <title>101 Dothideomycetes genomes: a test case for predicting lifestyles and emergence of pathogens.</title>
        <authorList>
            <person name="Haridas S."/>
            <person name="Albert R."/>
            <person name="Binder M."/>
            <person name="Bloem J."/>
            <person name="Labutti K."/>
            <person name="Salamov A."/>
            <person name="Andreopoulos B."/>
            <person name="Baker S."/>
            <person name="Barry K."/>
            <person name="Bills G."/>
            <person name="Bluhm B."/>
            <person name="Cannon C."/>
            <person name="Castanera R."/>
            <person name="Culley D."/>
            <person name="Daum C."/>
            <person name="Ezra D."/>
            <person name="Gonzalez J."/>
            <person name="Henrissat B."/>
            <person name="Kuo A."/>
            <person name="Liang C."/>
            <person name="Lipzen A."/>
            <person name="Lutzoni F."/>
            <person name="Magnuson J."/>
            <person name="Mondo S."/>
            <person name="Nolan M."/>
            <person name="Ohm R."/>
            <person name="Pangilinan J."/>
            <person name="Park H.-J."/>
            <person name="Ramirez L."/>
            <person name="Alfaro M."/>
            <person name="Sun H."/>
            <person name="Tritt A."/>
            <person name="Yoshinaga Y."/>
            <person name="Zwiers L.-H."/>
            <person name="Turgeon B."/>
            <person name="Goodwin S."/>
            <person name="Spatafora J."/>
            <person name="Crous P."/>
            <person name="Grigoriev I."/>
        </authorList>
    </citation>
    <scope>NUCLEOTIDE SEQUENCE</scope>
    <source>
        <strain evidence="10">CBS 121410</strain>
    </source>
</reference>
<evidence type="ECO:0008006" key="12">
    <source>
        <dbReference type="Google" id="ProtNLM"/>
    </source>
</evidence>
<dbReference type="GO" id="GO:0034399">
    <property type="term" value="C:nuclear periphery"/>
    <property type="evidence" value="ECO:0007669"/>
    <property type="project" value="TreeGrafter"/>
</dbReference>
<keyword evidence="6" id="KW-0539">Nucleus</keyword>
<feature type="compositionally biased region" description="Acidic residues" evidence="7">
    <location>
        <begin position="89"/>
        <end position="98"/>
    </location>
</feature>
<evidence type="ECO:0000256" key="7">
    <source>
        <dbReference type="SAM" id="MobiDB-lite"/>
    </source>
</evidence>